<sequence length="483" mass="56900">MEFTSDQQYLHYSKSGFIYYFHCINKDVYVKTIKNNEVYATVKISENVTDYCIDIDNLGRFHLVSISSSGDLKYCIYRDNKWDCRYLTKYDAKSYQFKNLKLFIVNDHIHILMAISNIIHSELWTLKHHYWNTQSWINEKVCDIITEKYDLPFHVDIDPHNNMHIVFKSLYDKKYQIYYCKYNYAYHSWSIPTKISNLSQDNTHPFILCDNTNGAHIAWSGFYNNNLGVFYLYNPKINSSKPDWSEVKKISSEGANSTHPFIFQVENNIEILWKQNNKYFNKSKNILDNTWSESTKIELDPNHKLSSISVIGNIYKSWSEIKIPITYGLLANHEFFIIGLDAMPFKDYSQSTQQEYMFRSAHDHQTPNKFVNIPKIHSSSNVDADASTPLNLNIENEDIEQESEENNNTEILDINDQLIELIPILQDIRKEQEAIRQLLSTLNKQQEITVLSIEELTQLYSKLEQCLKSTNNNLFLKFKNLFK</sequence>
<name>A0A4R2L8N0_9FIRM</name>
<reference evidence="2 3" key="1">
    <citation type="submission" date="2019-03" db="EMBL/GenBank/DDBJ databases">
        <title>Genomic Encyclopedia of Type Strains, Phase IV (KMG-IV): sequencing the most valuable type-strain genomes for metagenomic binning, comparative biology and taxonomic classification.</title>
        <authorList>
            <person name="Goeker M."/>
        </authorList>
    </citation>
    <scope>NUCLEOTIDE SEQUENCE [LARGE SCALE GENOMIC DNA]</scope>
    <source>
        <strain evidence="2 3">DSM 102940</strain>
    </source>
</reference>
<organism evidence="2 3">
    <name type="scientific">Marinisporobacter balticus</name>
    <dbReference type="NCBI Taxonomy" id="2018667"/>
    <lineage>
        <taxon>Bacteria</taxon>
        <taxon>Bacillati</taxon>
        <taxon>Bacillota</taxon>
        <taxon>Clostridia</taxon>
        <taxon>Peptostreptococcales</taxon>
        <taxon>Thermotaleaceae</taxon>
        <taxon>Marinisporobacter</taxon>
    </lineage>
</organism>
<feature type="coiled-coil region" evidence="1">
    <location>
        <begin position="392"/>
        <end position="473"/>
    </location>
</feature>
<dbReference type="OrthoDB" id="1707719at2"/>
<dbReference type="SUPFAM" id="SSF89372">
    <property type="entry name" value="Fucose-specific lectin"/>
    <property type="match status" value="1"/>
</dbReference>
<proteinExistence type="predicted"/>
<accession>A0A4R2L8N0</accession>
<gene>
    <name evidence="2" type="ORF">EV214_103109</name>
</gene>
<dbReference type="EMBL" id="SLWV01000003">
    <property type="protein sequence ID" value="TCO79058.1"/>
    <property type="molecule type" value="Genomic_DNA"/>
</dbReference>
<dbReference type="AlphaFoldDB" id="A0A4R2L8N0"/>
<dbReference type="Proteomes" id="UP000294919">
    <property type="component" value="Unassembled WGS sequence"/>
</dbReference>
<evidence type="ECO:0000256" key="1">
    <source>
        <dbReference type="SAM" id="Coils"/>
    </source>
</evidence>
<protein>
    <submittedName>
        <fullName evidence="2">Uncharacterized protein</fullName>
    </submittedName>
</protein>
<keyword evidence="3" id="KW-1185">Reference proteome</keyword>
<keyword evidence="1" id="KW-0175">Coiled coil</keyword>
<evidence type="ECO:0000313" key="2">
    <source>
        <dbReference type="EMBL" id="TCO79058.1"/>
    </source>
</evidence>
<comment type="caution">
    <text evidence="2">The sequence shown here is derived from an EMBL/GenBank/DDBJ whole genome shotgun (WGS) entry which is preliminary data.</text>
</comment>
<dbReference type="RefSeq" id="WP_132242749.1">
    <property type="nucleotide sequence ID" value="NZ_SLWV01000003.1"/>
</dbReference>
<evidence type="ECO:0000313" key="3">
    <source>
        <dbReference type="Proteomes" id="UP000294919"/>
    </source>
</evidence>